<feature type="compositionally biased region" description="Basic and acidic residues" evidence="1">
    <location>
        <begin position="17"/>
        <end position="28"/>
    </location>
</feature>
<evidence type="ECO:0000313" key="3">
    <source>
        <dbReference type="Proteomes" id="UP001165653"/>
    </source>
</evidence>
<feature type="region of interest" description="Disordered" evidence="1">
    <location>
        <begin position="1"/>
        <end position="31"/>
    </location>
</feature>
<feature type="region of interest" description="Disordered" evidence="1">
    <location>
        <begin position="68"/>
        <end position="87"/>
    </location>
</feature>
<name>A0ABT3FZI9_9BACT</name>
<keyword evidence="3" id="KW-1185">Reference proteome</keyword>
<reference evidence="2" key="1">
    <citation type="submission" date="2022-10" db="EMBL/GenBank/DDBJ databases">
        <title>Luteolibacter sp. GHJ8, whole genome shotgun sequencing project.</title>
        <authorList>
            <person name="Zhao G."/>
            <person name="Shen L."/>
        </authorList>
    </citation>
    <scope>NUCLEOTIDE SEQUENCE</scope>
    <source>
        <strain evidence="2">GHJ8</strain>
    </source>
</reference>
<dbReference type="Proteomes" id="UP001165653">
    <property type="component" value="Unassembled WGS sequence"/>
</dbReference>
<dbReference type="EMBL" id="JAPDDR010000002">
    <property type="protein sequence ID" value="MCW1913005.1"/>
    <property type="molecule type" value="Genomic_DNA"/>
</dbReference>
<proteinExistence type="predicted"/>
<accession>A0ABT3FZI9</accession>
<gene>
    <name evidence="2" type="ORF">OJ996_05450</name>
</gene>
<dbReference type="RefSeq" id="WP_264512000.1">
    <property type="nucleotide sequence ID" value="NZ_JAPDDR010000002.1"/>
</dbReference>
<comment type="caution">
    <text evidence="2">The sequence shown here is derived from an EMBL/GenBank/DDBJ whole genome shotgun (WGS) entry which is preliminary data.</text>
</comment>
<organism evidence="2 3">
    <name type="scientific">Luteolibacter rhizosphaerae</name>
    <dbReference type="NCBI Taxonomy" id="2989719"/>
    <lineage>
        <taxon>Bacteria</taxon>
        <taxon>Pseudomonadati</taxon>
        <taxon>Verrucomicrobiota</taxon>
        <taxon>Verrucomicrobiia</taxon>
        <taxon>Verrucomicrobiales</taxon>
        <taxon>Verrucomicrobiaceae</taxon>
        <taxon>Luteolibacter</taxon>
    </lineage>
</organism>
<evidence type="ECO:0000313" key="2">
    <source>
        <dbReference type="EMBL" id="MCW1913005.1"/>
    </source>
</evidence>
<protein>
    <submittedName>
        <fullName evidence="2">Uncharacterized protein</fullName>
    </submittedName>
</protein>
<evidence type="ECO:0000256" key="1">
    <source>
        <dbReference type="SAM" id="MobiDB-lite"/>
    </source>
</evidence>
<sequence length="94" mass="10706">MSRLHRVHVLDDSDGTQDYRDESDRHQDGSNAVFHPRIRFLREGARTALGRITQQGVERIGRAVARRIGDGSEQMTKRRPLPMGLAPGFIIENR</sequence>